<keyword evidence="2" id="KW-1185">Reference proteome</keyword>
<evidence type="ECO:0000313" key="2">
    <source>
        <dbReference type="Proteomes" id="UP000789860"/>
    </source>
</evidence>
<dbReference type="EMBL" id="CAJVPM010018938">
    <property type="protein sequence ID" value="CAG8627331.1"/>
    <property type="molecule type" value="Genomic_DNA"/>
</dbReference>
<organism evidence="1 2">
    <name type="scientific">Scutellospora calospora</name>
    <dbReference type="NCBI Taxonomy" id="85575"/>
    <lineage>
        <taxon>Eukaryota</taxon>
        <taxon>Fungi</taxon>
        <taxon>Fungi incertae sedis</taxon>
        <taxon>Mucoromycota</taxon>
        <taxon>Glomeromycotina</taxon>
        <taxon>Glomeromycetes</taxon>
        <taxon>Diversisporales</taxon>
        <taxon>Gigasporaceae</taxon>
        <taxon>Scutellospora</taxon>
    </lineage>
</organism>
<name>A0ACA9N280_9GLOM</name>
<gene>
    <name evidence="1" type="ORF">SCALOS_LOCUS7845</name>
</gene>
<comment type="caution">
    <text evidence="1">The sequence shown here is derived from an EMBL/GenBank/DDBJ whole genome shotgun (WGS) entry which is preliminary data.</text>
</comment>
<accession>A0ACA9N280</accession>
<protein>
    <submittedName>
        <fullName evidence="1">10098_t:CDS:1</fullName>
    </submittedName>
</protein>
<reference evidence="1" key="1">
    <citation type="submission" date="2021-06" db="EMBL/GenBank/DDBJ databases">
        <authorList>
            <person name="Kallberg Y."/>
            <person name="Tangrot J."/>
            <person name="Rosling A."/>
        </authorList>
    </citation>
    <scope>NUCLEOTIDE SEQUENCE</scope>
    <source>
        <strain evidence="1">AU212A</strain>
    </source>
</reference>
<sequence>TMSNTISKIIVPLGKQLKIEKLMIIILSNSVKKMVSVKYFLFARNLNDYINFLSEIYKYTKSNLRLVQVKEGLSISRQEIYKVVLEI</sequence>
<feature type="non-terminal residue" evidence="1">
    <location>
        <position position="1"/>
    </location>
</feature>
<dbReference type="Proteomes" id="UP000789860">
    <property type="component" value="Unassembled WGS sequence"/>
</dbReference>
<proteinExistence type="predicted"/>
<evidence type="ECO:0000313" key="1">
    <source>
        <dbReference type="EMBL" id="CAG8627331.1"/>
    </source>
</evidence>